<proteinExistence type="predicted"/>
<comment type="caution">
    <text evidence="1">The sequence shown here is derived from an EMBL/GenBank/DDBJ whole genome shotgun (WGS) entry which is preliminary data.</text>
</comment>
<evidence type="ECO:0000313" key="2">
    <source>
        <dbReference type="Proteomes" id="UP000186955"/>
    </source>
</evidence>
<keyword evidence="2" id="KW-1185">Reference proteome</keyword>
<name>A0A1Q5TH34_9EURO</name>
<evidence type="ECO:0000313" key="1">
    <source>
        <dbReference type="EMBL" id="OKO99530.1"/>
    </source>
</evidence>
<dbReference type="AlphaFoldDB" id="A0A1Q5TH34"/>
<reference evidence="1 2" key="1">
    <citation type="submission" date="2016-10" db="EMBL/GenBank/DDBJ databases">
        <title>Genome sequence of the ascomycete fungus Penicillium subrubescens.</title>
        <authorList>
            <person name="De Vries R.P."/>
            <person name="Peng M."/>
            <person name="Dilokpimol A."/>
            <person name="Hilden K."/>
            <person name="Makela M.R."/>
            <person name="Grigoriev I."/>
            <person name="Riley R."/>
            <person name="Granchi Z."/>
        </authorList>
    </citation>
    <scope>NUCLEOTIDE SEQUENCE [LARGE SCALE GENOMIC DNA]</scope>
    <source>
        <strain evidence="1 2">CBS 132785</strain>
    </source>
</reference>
<sequence>MVYDASQIATVSNNSVNATANVIQDTCWGTPAIVVKNLASGIYNAGPLPQPLVYKNTVWSPIQFIGPNGFFDLNSSTVAPTWQAWDALLTHLSAIPCIRH</sequence>
<protein>
    <submittedName>
        <fullName evidence="1">Uncharacterized protein</fullName>
    </submittedName>
</protein>
<gene>
    <name evidence="1" type="ORF">PENSUB_8375</name>
</gene>
<accession>A0A1Q5TH34</accession>
<organism evidence="1 2">
    <name type="scientific">Penicillium subrubescens</name>
    <dbReference type="NCBI Taxonomy" id="1316194"/>
    <lineage>
        <taxon>Eukaryota</taxon>
        <taxon>Fungi</taxon>
        <taxon>Dikarya</taxon>
        <taxon>Ascomycota</taxon>
        <taxon>Pezizomycotina</taxon>
        <taxon>Eurotiomycetes</taxon>
        <taxon>Eurotiomycetidae</taxon>
        <taxon>Eurotiales</taxon>
        <taxon>Aspergillaceae</taxon>
        <taxon>Penicillium</taxon>
    </lineage>
</organism>
<dbReference type="EMBL" id="MNBE01000656">
    <property type="protein sequence ID" value="OKO99530.1"/>
    <property type="molecule type" value="Genomic_DNA"/>
</dbReference>
<dbReference type="Proteomes" id="UP000186955">
    <property type="component" value="Unassembled WGS sequence"/>
</dbReference>